<proteinExistence type="predicted"/>
<reference evidence="2 3" key="1">
    <citation type="submission" date="2015-10" db="EMBL/GenBank/DDBJ databases">
        <title>Pseudomonas putida clinical strains.</title>
        <authorList>
            <person name="Molina L."/>
            <person name="Udaondo Z."/>
        </authorList>
    </citation>
    <scope>NUCLEOTIDE SEQUENCE [LARGE SCALE GENOMIC DNA]</scope>
    <source>
        <strain evidence="2 3">HB13667</strain>
    </source>
</reference>
<evidence type="ECO:0008006" key="4">
    <source>
        <dbReference type="Google" id="ProtNLM"/>
    </source>
</evidence>
<sequence>MRMFKDIHPRWQQQAKRSSQPLIILSPYITQDVALSLVKGKTGARIYTLFDTNVFATGGSDLEDIVELMQKHEVYQLDGLHAKLVTDKDTFVTVGSQNLTRGGKHNLELSVHLNDEPARRQAMDIVEPWLDDAERITPEMVADMKVDIERLKGLYKEFQKQCAEHQKDFVDKFRRRARRERFEAHAKNRAAIASKLKKVLRASITKTAQVKRIDQSSVLKTEDKANLLVWERLNGKVEARLDKGDRYLCFLESNDFGWARVAGQQISLIGRGITFEPGVFNAFPKLSLRVSSAAKSLIGHPNGTNLVVSLWWGKSHVCTVPGSFQLDDITLFEAKRPKPARPKIKGRPEPIQPAPTKLTREVITWIAENSRSFELLVRRSVTESFNYTAGHKLTGERAARFFGKPGSRVKIRLAKVRNNPVLHVSPLPS</sequence>
<dbReference type="AlphaFoldDB" id="A0A0P7DD28"/>
<dbReference type="RefSeq" id="WP_054572289.1">
    <property type="nucleotide sequence ID" value="NZ_LKKS01000033.1"/>
</dbReference>
<dbReference type="Gene3D" id="3.30.870.10">
    <property type="entry name" value="Endonuclease Chain A"/>
    <property type="match status" value="1"/>
</dbReference>
<evidence type="ECO:0000313" key="3">
    <source>
        <dbReference type="Proteomes" id="UP000050437"/>
    </source>
</evidence>
<dbReference type="SUPFAM" id="SSF56024">
    <property type="entry name" value="Phospholipase D/nuclease"/>
    <property type="match status" value="1"/>
</dbReference>
<protein>
    <recommendedName>
        <fullName evidence="4">PLD phosphodiesterase domain-containing protein</fullName>
    </recommendedName>
</protein>
<accession>A0A0P7DD28</accession>
<dbReference type="EMBL" id="LKKS01000033">
    <property type="protein sequence ID" value="KPM67615.1"/>
    <property type="molecule type" value="Genomic_DNA"/>
</dbReference>
<name>A0A0P7DD28_PSEPU</name>
<keyword evidence="1" id="KW-0175">Coiled coil</keyword>
<comment type="caution">
    <text evidence="2">The sequence shown here is derived from an EMBL/GenBank/DDBJ whole genome shotgun (WGS) entry which is preliminary data.</text>
</comment>
<organism evidence="2 3">
    <name type="scientific">Pseudomonas putida</name>
    <name type="common">Arthrobacter siderocapsulatus</name>
    <dbReference type="NCBI Taxonomy" id="303"/>
    <lineage>
        <taxon>Bacteria</taxon>
        <taxon>Pseudomonadati</taxon>
        <taxon>Pseudomonadota</taxon>
        <taxon>Gammaproteobacteria</taxon>
        <taxon>Pseudomonadales</taxon>
        <taxon>Pseudomonadaceae</taxon>
        <taxon>Pseudomonas</taxon>
    </lineage>
</organism>
<evidence type="ECO:0000313" key="2">
    <source>
        <dbReference type="EMBL" id="KPM67615.1"/>
    </source>
</evidence>
<feature type="coiled-coil region" evidence="1">
    <location>
        <begin position="141"/>
        <end position="168"/>
    </location>
</feature>
<evidence type="ECO:0000256" key="1">
    <source>
        <dbReference type="SAM" id="Coils"/>
    </source>
</evidence>
<gene>
    <name evidence="2" type="ORF">HB13667_06110</name>
</gene>
<dbReference type="Proteomes" id="UP000050437">
    <property type="component" value="Unassembled WGS sequence"/>
</dbReference>